<reference evidence="4" key="1">
    <citation type="submission" date="2012-03" db="EMBL/GenBank/DDBJ databases">
        <title>Complete genome of Caldisphaera lagunensis DSM 15908.</title>
        <authorList>
            <person name="Lucas S."/>
            <person name="Copeland A."/>
            <person name="Lapidus A."/>
            <person name="Glavina del Rio T."/>
            <person name="Dalin E."/>
            <person name="Tice H."/>
            <person name="Bruce D."/>
            <person name="Goodwin L."/>
            <person name="Pitluck S."/>
            <person name="Peters L."/>
            <person name="Mikhailova N."/>
            <person name="Teshima H."/>
            <person name="Kyrpides N."/>
            <person name="Mavromatis K."/>
            <person name="Ivanova N."/>
            <person name="Brettin T."/>
            <person name="Detter J.C."/>
            <person name="Han C."/>
            <person name="Larimer F."/>
            <person name="Land M."/>
            <person name="Hauser L."/>
            <person name="Markowitz V."/>
            <person name="Cheng J.-F."/>
            <person name="Hugenholtz P."/>
            <person name="Woyke T."/>
            <person name="Wu D."/>
            <person name="Spring S."/>
            <person name="Schroeder M."/>
            <person name="Brambilla E."/>
            <person name="Klenk H.-P."/>
            <person name="Eisen J.A."/>
        </authorList>
    </citation>
    <scope>NUCLEOTIDE SEQUENCE [LARGE SCALE GENOMIC DNA]</scope>
    <source>
        <strain evidence="4">DSM 15908 / JCM 11604 / IC-154</strain>
    </source>
</reference>
<proteinExistence type="predicted"/>
<dbReference type="Pfam" id="PF00293">
    <property type="entry name" value="NUDIX"/>
    <property type="match status" value="1"/>
</dbReference>
<dbReference type="PRINTS" id="PR00502">
    <property type="entry name" value="NUDIXFAMILY"/>
</dbReference>
<dbReference type="PANTHER" id="PTHR43736">
    <property type="entry name" value="ADP-RIBOSE PYROPHOSPHATASE"/>
    <property type="match status" value="1"/>
</dbReference>
<organism evidence="3 4">
    <name type="scientific">Caldisphaera lagunensis (strain DSM 15908 / JCM 11604 / ANMR 0165 / IC-154)</name>
    <dbReference type="NCBI Taxonomy" id="1056495"/>
    <lineage>
        <taxon>Archaea</taxon>
        <taxon>Thermoproteota</taxon>
        <taxon>Thermoprotei</taxon>
        <taxon>Acidilobales</taxon>
        <taxon>Caldisphaeraceae</taxon>
        <taxon>Caldisphaera</taxon>
    </lineage>
</organism>
<evidence type="ECO:0000259" key="2">
    <source>
        <dbReference type="PROSITE" id="PS51462"/>
    </source>
</evidence>
<dbReference type="AlphaFoldDB" id="L0A9M0"/>
<evidence type="ECO:0000313" key="4">
    <source>
        <dbReference type="Proteomes" id="UP000010469"/>
    </source>
</evidence>
<dbReference type="Proteomes" id="UP000010469">
    <property type="component" value="Chromosome"/>
</dbReference>
<gene>
    <name evidence="3" type="ordered locus">Calag_0316</name>
</gene>
<dbReference type="InterPro" id="IPR015797">
    <property type="entry name" value="NUDIX_hydrolase-like_dom_sf"/>
</dbReference>
<evidence type="ECO:0000313" key="3">
    <source>
        <dbReference type="EMBL" id="AFZ70094.1"/>
    </source>
</evidence>
<dbReference type="InterPro" id="IPR020084">
    <property type="entry name" value="NUDIX_hydrolase_CS"/>
</dbReference>
<dbReference type="CDD" id="cd04673">
    <property type="entry name" value="NUDIX_ADPRase"/>
    <property type="match status" value="1"/>
</dbReference>
<feature type="domain" description="Nudix hydrolase" evidence="2">
    <location>
        <begin position="8"/>
        <end position="138"/>
    </location>
</feature>
<dbReference type="OrthoDB" id="40462at2157"/>
<dbReference type="PROSITE" id="PS00893">
    <property type="entry name" value="NUDIX_BOX"/>
    <property type="match status" value="1"/>
</dbReference>
<dbReference type="eggNOG" id="arCOG01075">
    <property type="taxonomic scope" value="Archaea"/>
</dbReference>
<dbReference type="STRING" id="1056495.Calag_0316"/>
<dbReference type="HOGENOM" id="CLU_037162_20_2_2"/>
<dbReference type="EMBL" id="CP003378">
    <property type="protein sequence ID" value="AFZ70094.1"/>
    <property type="molecule type" value="Genomic_DNA"/>
</dbReference>
<protein>
    <submittedName>
        <fullName evidence="3">ADP-ribose pyrophosphatase</fullName>
    </submittedName>
</protein>
<dbReference type="PROSITE" id="PS51462">
    <property type="entry name" value="NUDIX"/>
    <property type="match status" value="1"/>
</dbReference>
<dbReference type="InterPro" id="IPR020476">
    <property type="entry name" value="Nudix_hydrolase"/>
</dbReference>
<dbReference type="SUPFAM" id="SSF55811">
    <property type="entry name" value="Nudix"/>
    <property type="match status" value="1"/>
</dbReference>
<dbReference type="Gene3D" id="3.90.79.10">
    <property type="entry name" value="Nucleoside Triphosphate Pyrophosphohydrolase"/>
    <property type="match status" value="1"/>
</dbReference>
<accession>L0A9M0</accession>
<dbReference type="GO" id="GO:0016787">
    <property type="term" value="F:hydrolase activity"/>
    <property type="evidence" value="ECO:0007669"/>
    <property type="project" value="UniProtKB-KW"/>
</dbReference>
<dbReference type="GeneID" id="14211576"/>
<dbReference type="PANTHER" id="PTHR43736:SF1">
    <property type="entry name" value="DIHYDRONEOPTERIN TRIPHOSPHATE DIPHOSPHATASE"/>
    <property type="match status" value="1"/>
</dbReference>
<dbReference type="KEGG" id="clg:Calag_0316"/>
<keyword evidence="4" id="KW-1185">Reference proteome</keyword>
<name>L0A9M0_CALLD</name>
<dbReference type="InParanoid" id="L0A9M0"/>
<evidence type="ECO:0000256" key="1">
    <source>
        <dbReference type="ARBA" id="ARBA00022801"/>
    </source>
</evidence>
<sequence length="156" mass="17518">MGRTYPNNPLVGVGTLLIRDNKILLIKRLNDPERGKWAIPGGHVELGEKLMDAAKREFLEETNIDTEPLGVVNVDEIITKQENKVLFHYVLITVLMKDNGKTPKAGSDAEDVKFVDLKDTKKLNDISITTQRLITKILTNEVNLERPIPVITSSPY</sequence>
<dbReference type="RefSeq" id="WP_015231992.1">
    <property type="nucleotide sequence ID" value="NC_019791.1"/>
</dbReference>
<keyword evidence="1" id="KW-0378">Hydrolase</keyword>
<dbReference type="InterPro" id="IPR000086">
    <property type="entry name" value="NUDIX_hydrolase_dom"/>
</dbReference>